<evidence type="ECO:0000313" key="2">
    <source>
        <dbReference type="EMBL" id="GAY72804.1"/>
    </source>
</evidence>
<gene>
    <name evidence="2" type="ORF">NBRC111893_950</name>
</gene>
<dbReference type="PROSITE" id="PS51186">
    <property type="entry name" value="GNAT"/>
    <property type="match status" value="1"/>
</dbReference>
<evidence type="ECO:0000313" key="3">
    <source>
        <dbReference type="Proteomes" id="UP000286974"/>
    </source>
</evidence>
<dbReference type="AlphaFoldDB" id="A0A401FKA7"/>
<feature type="domain" description="N-acetyltransferase" evidence="1">
    <location>
        <begin position="3"/>
        <end position="118"/>
    </location>
</feature>
<organism evidence="2 3">
    <name type="scientific">Lentilactobacillus kosonis</name>
    <dbReference type="NCBI Taxonomy" id="2810561"/>
    <lineage>
        <taxon>Bacteria</taxon>
        <taxon>Bacillati</taxon>
        <taxon>Bacillota</taxon>
        <taxon>Bacilli</taxon>
        <taxon>Lactobacillales</taxon>
        <taxon>Lactobacillaceae</taxon>
        <taxon>Lentilactobacillus</taxon>
    </lineage>
</organism>
<keyword evidence="3" id="KW-1185">Reference proteome</keyword>
<proteinExistence type="predicted"/>
<dbReference type="InterPro" id="IPR000182">
    <property type="entry name" value="GNAT_dom"/>
</dbReference>
<dbReference type="GO" id="GO:0016747">
    <property type="term" value="F:acyltransferase activity, transferring groups other than amino-acyl groups"/>
    <property type="evidence" value="ECO:0007669"/>
    <property type="project" value="InterPro"/>
</dbReference>
<reference evidence="2 3" key="1">
    <citation type="submission" date="2017-11" db="EMBL/GenBank/DDBJ databases">
        <title>Draft Genome Sequence of Lactobacillus curieae NBRC 111893 isolated from Koso, a Japanese sugar-Vegetable Fermented Beverage.</title>
        <authorList>
            <person name="Chiou T.Y."/>
            <person name="Oshima K."/>
            <person name="Suda W."/>
            <person name="Hattori M."/>
            <person name="Takahashi T."/>
        </authorList>
    </citation>
    <scope>NUCLEOTIDE SEQUENCE [LARGE SCALE GENOMIC DNA]</scope>
    <source>
        <strain evidence="2 3">NBRC111893</strain>
    </source>
</reference>
<protein>
    <submittedName>
        <fullName evidence="2">Acetyltransferase, GNAT family</fullName>
    </submittedName>
</protein>
<accession>A0A401FKA7</accession>
<name>A0A401FKA7_9LACO</name>
<keyword evidence="2" id="KW-0808">Transferase</keyword>
<dbReference type="EMBL" id="BEXA01000002">
    <property type="protein sequence ID" value="GAY72804.1"/>
    <property type="molecule type" value="Genomic_DNA"/>
</dbReference>
<dbReference type="Gene3D" id="3.40.630.30">
    <property type="match status" value="1"/>
</dbReference>
<evidence type="ECO:0000259" key="1">
    <source>
        <dbReference type="PROSITE" id="PS51186"/>
    </source>
</evidence>
<dbReference type="Proteomes" id="UP000286974">
    <property type="component" value="Unassembled WGS sequence"/>
</dbReference>
<dbReference type="Pfam" id="PF00583">
    <property type="entry name" value="Acetyltransf_1"/>
    <property type="match status" value="1"/>
</dbReference>
<dbReference type="CDD" id="cd04301">
    <property type="entry name" value="NAT_SF"/>
    <property type="match status" value="1"/>
</dbReference>
<dbReference type="InterPro" id="IPR016181">
    <property type="entry name" value="Acyl_CoA_acyltransferase"/>
</dbReference>
<dbReference type="SUPFAM" id="SSF55729">
    <property type="entry name" value="Acyl-CoA N-acyltransferases (Nat)"/>
    <property type="match status" value="1"/>
</dbReference>
<comment type="caution">
    <text evidence="2">The sequence shown here is derived from an EMBL/GenBank/DDBJ whole genome shotgun (WGS) entry which is preliminary data.</text>
</comment>
<sequence length="118" mass="13174">MNLSIRPLNKLTHQHYELLLDADPSEGVINNYMQRAVSFEAVNNNELLGIVVLLPTRPETLEIVNISVTATKRNNGIGRQLLTFAENMLEKTNTLGLKSELGPLALVNFICIKNVVFE</sequence>